<feature type="domain" description="ABC-2 type transporter transmembrane" evidence="6">
    <location>
        <begin position="3"/>
        <end position="78"/>
    </location>
</feature>
<reference evidence="7 8" key="1">
    <citation type="journal article" date="2018" name="Sci. Rep.">
        <title>Comparative genomics provides insights into the lifestyle and reveals functional heterogeneity of dark septate endophytic fungi.</title>
        <authorList>
            <person name="Knapp D.G."/>
            <person name="Nemeth J.B."/>
            <person name="Barry K."/>
            <person name="Hainaut M."/>
            <person name="Henrissat B."/>
            <person name="Johnson J."/>
            <person name="Kuo A."/>
            <person name="Lim J.H.P."/>
            <person name="Lipzen A."/>
            <person name="Nolan M."/>
            <person name="Ohm R.A."/>
            <person name="Tamas L."/>
            <person name="Grigoriev I.V."/>
            <person name="Spatafora J.W."/>
            <person name="Nagy L.G."/>
            <person name="Kovacs G.M."/>
        </authorList>
    </citation>
    <scope>NUCLEOTIDE SEQUENCE [LARGE SCALE GENOMIC DNA]</scope>
    <source>
        <strain evidence="7 8">DSE2036</strain>
    </source>
</reference>
<sequence length="187" mass="20914">RQGIILLYCIQYFLFATTLASVISAATPDAQTAATLATLMFSLGMLFNGVFQPPDAMPYFWLFMYYVSPFTYIIGGIAATGLHGELIMCSENELSVMEPPPNQTCGEYLRGYLIQLGGEVYNPSATSHCQYCSIPSADEFLSGIGVSWNNRWLYFGIVWAYVVFNCFMALLLYYGFRVRKWKGGLGK</sequence>
<feature type="non-terminal residue" evidence="7">
    <location>
        <position position="1"/>
    </location>
</feature>
<feature type="transmembrane region" description="Helical" evidence="5">
    <location>
        <begin position="32"/>
        <end position="51"/>
    </location>
</feature>
<evidence type="ECO:0000313" key="7">
    <source>
        <dbReference type="EMBL" id="PVH91181.1"/>
    </source>
</evidence>
<feature type="transmembrane region" description="Helical" evidence="5">
    <location>
        <begin position="5"/>
        <end position="26"/>
    </location>
</feature>
<dbReference type="AlphaFoldDB" id="A0A2V1CZP2"/>
<keyword evidence="2 5" id="KW-0812">Transmembrane</keyword>
<feature type="transmembrane region" description="Helical" evidence="5">
    <location>
        <begin position="152"/>
        <end position="174"/>
    </location>
</feature>
<keyword evidence="8" id="KW-1185">Reference proteome</keyword>
<keyword evidence="4 5" id="KW-0472">Membrane</keyword>
<dbReference type="GO" id="GO:0140359">
    <property type="term" value="F:ABC-type transporter activity"/>
    <property type="evidence" value="ECO:0007669"/>
    <property type="project" value="InterPro"/>
</dbReference>
<comment type="subcellular location">
    <subcellularLocation>
        <location evidence="1">Membrane</location>
        <topology evidence="1">Multi-pass membrane protein</topology>
    </subcellularLocation>
</comment>
<dbReference type="STRING" id="97972.A0A2V1CZP2"/>
<dbReference type="OrthoDB" id="245989at2759"/>
<feature type="transmembrane region" description="Helical" evidence="5">
    <location>
        <begin position="63"/>
        <end position="82"/>
    </location>
</feature>
<gene>
    <name evidence="7" type="ORF">DM02DRAFT_475415</name>
</gene>
<evidence type="ECO:0000256" key="5">
    <source>
        <dbReference type="SAM" id="Phobius"/>
    </source>
</evidence>
<dbReference type="GO" id="GO:0016020">
    <property type="term" value="C:membrane"/>
    <property type="evidence" value="ECO:0007669"/>
    <property type="project" value="UniProtKB-SubCell"/>
</dbReference>
<dbReference type="InterPro" id="IPR013525">
    <property type="entry name" value="ABC2_TM"/>
</dbReference>
<evidence type="ECO:0000259" key="6">
    <source>
        <dbReference type="Pfam" id="PF01061"/>
    </source>
</evidence>
<feature type="non-terminal residue" evidence="7">
    <location>
        <position position="187"/>
    </location>
</feature>
<name>A0A2V1CZP2_9PLEO</name>
<protein>
    <recommendedName>
        <fullName evidence="6">ABC-2 type transporter transmembrane domain-containing protein</fullName>
    </recommendedName>
</protein>
<evidence type="ECO:0000256" key="2">
    <source>
        <dbReference type="ARBA" id="ARBA00022692"/>
    </source>
</evidence>
<evidence type="ECO:0000313" key="8">
    <source>
        <dbReference type="Proteomes" id="UP000244855"/>
    </source>
</evidence>
<organism evidence="7 8">
    <name type="scientific">Periconia macrospinosa</name>
    <dbReference type="NCBI Taxonomy" id="97972"/>
    <lineage>
        <taxon>Eukaryota</taxon>
        <taxon>Fungi</taxon>
        <taxon>Dikarya</taxon>
        <taxon>Ascomycota</taxon>
        <taxon>Pezizomycotina</taxon>
        <taxon>Dothideomycetes</taxon>
        <taxon>Pleosporomycetidae</taxon>
        <taxon>Pleosporales</taxon>
        <taxon>Massarineae</taxon>
        <taxon>Periconiaceae</taxon>
        <taxon>Periconia</taxon>
    </lineage>
</organism>
<dbReference type="Pfam" id="PF01061">
    <property type="entry name" value="ABC2_membrane"/>
    <property type="match status" value="1"/>
</dbReference>
<dbReference type="Proteomes" id="UP000244855">
    <property type="component" value="Unassembled WGS sequence"/>
</dbReference>
<dbReference type="EMBL" id="KZ805934">
    <property type="protein sequence ID" value="PVH91181.1"/>
    <property type="molecule type" value="Genomic_DNA"/>
</dbReference>
<proteinExistence type="predicted"/>
<evidence type="ECO:0000256" key="4">
    <source>
        <dbReference type="ARBA" id="ARBA00023136"/>
    </source>
</evidence>
<keyword evidence="3 5" id="KW-1133">Transmembrane helix</keyword>
<accession>A0A2V1CZP2</accession>
<evidence type="ECO:0000256" key="1">
    <source>
        <dbReference type="ARBA" id="ARBA00004141"/>
    </source>
</evidence>
<evidence type="ECO:0000256" key="3">
    <source>
        <dbReference type="ARBA" id="ARBA00022989"/>
    </source>
</evidence>